<dbReference type="OrthoDB" id="9810297at2"/>
<dbReference type="InterPro" id="IPR029063">
    <property type="entry name" value="SAM-dependent_MTases_sf"/>
</dbReference>
<evidence type="ECO:0000259" key="6">
    <source>
        <dbReference type="PROSITE" id="PS51686"/>
    </source>
</evidence>
<accession>A0A238K7C5</accession>
<keyword evidence="3 5" id="KW-0949">S-adenosyl-L-methionine</keyword>
<feature type="binding site" evidence="5">
    <location>
        <position position="285"/>
    </location>
    <ligand>
        <name>S-adenosyl-L-methionine</name>
        <dbReference type="ChEBI" id="CHEBI:59789"/>
    </ligand>
</feature>
<comment type="similarity">
    <text evidence="5">Belongs to the class I-like SAM-binding methyltransferase superfamily. RsmB/NOP family.</text>
</comment>
<proteinExistence type="inferred from homology"/>
<dbReference type="PANTHER" id="PTHR22807">
    <property type="entry name" value="NOP2 YEAST -RELATED NOL1/NOP2/FMU SUN DOMAIN-CONTAINING"/>
    <property type="match status" value="1"/>
</dbReference>
<dbReference type="InterPro" id="IPR049560">
    <property type="entry name" value="MeTrfase_RsmB-F_NOP2_cat"/>
</dbReference>
<evidence type="ECO:0000256" key="5">
    <source>
        <dbReference type="PROSITE-ProRule" id="PRU01023"/>
    </source>
</evidence>
<dbReference type="PRINTS" id="PR02008">
    <property type="entry name" value="RCMTFAMILY"/>
</dbReference>
<organism evidence="7 8">
    <name type="scientific">Pelagimonas varians</name>
    <dbReference type="NCBI Taxonomy" id="696760"/>
    <lineage>
        <taxon>Bacteria</taxon>
        <taxon>Pseudomonadati</taxon>
        <taxon>Pseudomonadota</taxon>
        <taxon>Alphaproteobacteria</taxon>
        <taxon>Rhodobacterales</taxon>
        <taxon>Roseobacteraceae</taxon>
        <taxon>Pelagimonas</taxon>
    </lineage>
</organism>
<gene>
    <name evidence="7" type="primary">rsmB_2</name>
    <name evidence="7" type="ORF">PEV8663_01558</name>
</gene>
<keyword evidence="4 5" id="KW-0694">RNA-binding</keyword>
<dbReference type="RefSeq" id="WP_097804058.1">
    <property type="nucleotide sequence ID" value="NZ_FXYH01000004.1"/>
</dbReference>
<dbReference type="InterPro" id="IPR023267">
    <property type="entry name" value="RCMT"/>
</dbReference>
<evidence type="ECO:0000256" key="3">
    <source>
        <dbReference type="ARBA" id="ARBA00022691"/>
    </source>
</evidence>
<dbReference type="PANTHER" id="PTHR22807:SF53">
    <property type="entry name" value="RIBOSOMAL RNA SMALL SUBUNIT METHYLTRANSFERASE B-RELATED"/>
    <property type="match status" value="1"/>
</dbReference>
<feature type="binding site" evidence="5">
    <location>
        <position position="273"/>
    </location>
    <ligand>
        <name>S-adenosyl-L-methionine</name>
        <dbReference type="ChEBI" id="CHEBI:59789"/>
    </ligand>
</feature>
<protein>
    <submittedName>
        <fullName evidence="7">Ribosomal RNA small subunit methyltransferase B</fullName>
        <ecNumber evidence="7">2.1.1.176</ecNumber>
    </submittedName>
</protein>
<dbReference type="GO" id="GO:0001510">
    <property type="term" value="P:RNA methylation"/>
    <property type="evidence" value="ECO:0007669"/>
    <property type="project" value="InterPro"/>
</dbReference>
<dbReference type="Proteomes" id="UP000220836">
    <property type="component" value="Unassembled WGS sequence"/>
</dbReference>
<dbReference type="Gene3D" id="3.40.50.150">
    <property type="entry name" value="Vaccinia Virus protein VP39"/>
    <property type="match status" value="1"/>
</dbReference>
<dbReference type="PROSITE" id="PS51686">
    <property type="entry name" value="SAM_MT_RSMB_NOP"/>
    <property type="match status" value="1"/>
</dbReference>
<comment type="caution">
    <text evidence="5">Lacks conserved residue(s) required for the propagation of feature annotation.</text>
</comment>
<dbReference type="EC" id="2.1.1.176" evidence="7"/>
<evidence type="ECO:0000256" key="4">
    <source>
        <dbReference type="ARBA" id="ARBA00022884"/>
    </source>
</evidence>
<dbReference type="SUPFAM" id="SSF53335">
    <property type="entry name" value="S-adenosyl-L-methionine-dependent methyltransferases"/>
    <property type="match status" value="1"/>
</dbReference>
<feature type="active site" description="Nucleophile" evidence="5">
    <location>
        <position position="338"/>
    </location>
</feature>
<evidence type="ECO:0000313" key="7">
    <source>
        <dbReference type="EMBL" id="SMX38821.1"/>
    </source>
</evidence>
<keyword evidence="2 5" id="KW-0808">Transferase</keyword>
<reference evidence="7 8" key="1">
    <citation type="submission" date="2017-05" db="EMBL/GenBank/DDBJ databases">
        <authorList>
            <person name="Song R."/>
            <person name="Chenine A.L."/>
            <person name="Ruprecht R.M."/>
        </authorList>
    </citation>
    <scope>NUCLEOTIDE SEQUENCE [LARGE SCALE GENOMIC DNA]</scope>
    <source>
        <strain evidence="7 8">CECT 8663</strain>
    </source>
</reference>
<keyword evidence="1 5" id="KW-0489">Methyltransferase</keyword>
<keyword evidence="8" id="KW-1185">Reference proteome</keyword>
<evidence type="ECO:0000256" key="1">
    <source>
        <dbReference type="ARBA" id="ARBA00022603"/>
    </source>
</evidence>
<dbReference type="Gene3D" id="3.30.70.1170">
    <property type="entry name" value="Sun protein, domain 3"/>
    <property type="match status" value="1"/>
</dbReference>
<evidence type="ECO:0000313" key="8">
    <source>
        <dbReference type="Proteomes" id="UP000220836"/>
    </source>
</evidence>
<feature type="domain" description="SAM-dependent MTase RsmB/NOP-type" evidence="6">
    <location>
        <begin position="135"/>
        <end position="384"/>
    </location>
</feature>
<dbReference type="EMBL" id="FXYH01000004">
    <property type="protein sequence ID" value="SMX38821.1"/>
    <property type="molecule type" value="Genomic_DNA"/>
</dbReference>
<dbReference type="GO" id="GO:0008173">
    <property type="term" value="F:RNA methyltransferase activity"/>
    <property type="evidence" value="ECO:0007669"/>
    <property type="project" value="InterPro"/>
</dbReference>
<evidence type="ECO:0000256" key="2">
    <source>
        <dbReference type="ARBA" id="ARBA00022679"/>
    </source>
</evidence>
<dbReference type="InterPro" id="IPR001678">
    <property type="entry name" value="MeTrfase_RsmB-F_NOP2_dom"/>
</dbReference>
<sequence>MTPAARLQAAAEIIDRIEGGIPAEKALTNWARNSRYAGSKDRRAVRDHVFDCLRMWRSTAALGGAETGRGRVLGLLRSADIDPDTMFTGQGHAPGPLSDDEQAGGRDADGYAAWDLPDWLGQRFSDGLGEKAESTAMSLRHRAEVYLRVNTLKADLATAQAELSAEGILTEAHALSPTALRVTEGARQVARSQAYLTGLVELQDAASQSVVDMLPLQAGMRVLDYCAGGGGKTLAMAARMDGGPVTAHDANVGRMSDLPARAERAAAKVDIVDSPTGQFDLVLCDVPCSGSGAWRRSPEGKWRFGPEDLEALIGLQSEIINNAKSLVSPGGFLAYATCSVLPAENTHQSARFLQANSGWEQQVERQFLPEDGGDGFYVTFFKRK</sequence>
<dbReference type="Pfam" id="PF22458">
    <property type="entry name" value="RsmF-B_ferredox"/>
    <property type="match status" value="1"/>
</dbReference>
<dbReference type="AlphaFoldDB" id="A0A238K7C5"/>
<feature type="binding site" evidence="5">
    <location>
        <position position="249"/>
    </location>
    <ligand>
        <name>S-adenosyl-L-methionine</name>
        <dbReference type="ChEBI" id="CHEBI:59789"/>
    </ligand>
</feature>
<dbReference type="InterPro" id="IPR054728">
    <property type="entry name" value="RsmB-like_ferredoxin"/>
</dbReference>
<name>A0A238K7C5_9RHOB</name>
<dbReference type="Pfam" id="PF01189">
    <property type="entry name" value="Methyltr_RsmB-F"/>
    <property type="match status" value="1"/>
</dbReference>
<dbReference type="GO" id="GO:0003723">
    <property type="term" value="F:RNA binding"/>
    <property type="evidence" value="ECO:0007669"/>
    <property type="project" value="UniProtKB-UniRule"/>
</dbReference>